<feature type="chain" id="PRO_5042184771" evidence="1">
    <location>
        <begin position="23"/>
        <end position="175"/>
    </location>
</feature>
<proteinExistence type="predicted"/>
<feature type="signal peptide" evidence="1">
    <location>
        <begin position="1"/>
        <end position="22"/>
    </location>
</feature>
<organism evidence="2 3">
    <name type="scientific">Candidatus Kutchimonas denitrificans</name>
    <dbReference type="NCBI Taxonomy" id="3056748"/>
    <lineage>
        <taxon>Bacteria</taxon>
        <taxon>Pseudomonadati</taxon>
        <taxon>Gemmatimonadota</taxon>
        <taxon>Gemmatimonadia</taxon>
        <taxon>Candidatus Palauibacterales</taxon>
        <taxon>Candidatus Palauibacteraceae</taxon>
        <taxon>Candidatus Kutchimonas</taxon>
    </lineage>
</organism>
<reference evidence="2 3" key="1">
    <citation type="submission" date="2020-01" db="EMBL/GenBank/DDBJ databases">
        <title>Genomes assembled from Gulf of Kutch pelagic sediment metagenomes.</title>
        <authorList>
            <person name="Chandrashekar M."/>
            <person name="Mahajan M.S."/>
            <person name="Dave K.J."/>
            <person name="Vatsa P."/>
            <person name="Nathani N.M."/>
        </authorList>
    </citation>
    <scope>NUCLEOTIDE SEQUENCE [LARGE SCALE GENOMIC DNA]</scope>
    <source>
        <strain evidence="2">KS3-K002</strain>
    </source>
</reference>
<dbReference type="Proteomes" id="UP000702544">
    <property type="component" value="Unassembled WGS sequence"/>
</dbReference>
<dbReference type="EMBL" id="JAACAK010000096">
    <property type="protein sequence ID" value="NIR75872.1"/>
    <property type="molecule type" value="Genomic_DNA"/>
</dbReference>
<accession>A0AAE5CBH4</accession>
<keyword evidence="1" id="KW-0732">Signal</keyword>
<evidence type="ECO:0000313" key="2">
    <source>
        <dbReference type="EMBL" id="NIR75872.1"/>
    </source>
</evidence>
<evidence type="ECO:0000313" key="3">
    <source>
        <dbReference type="Proteomes" id="UP000702544"/>
    </source>
</evidence>
<comment type="caution">
    <text evidence="2">The sequence shown here is derived from an EMBL/GenBank/DDBJ whole genome shotgun (WGS) entry which is preliminary data.</text>
</comment>
<protein>
    <submittedName>
        <fullName evidence="2">Uncharacterized protein</fullName>
    </submittedName>
</protein>
<evidence type="ECO:0000256" key="1">
    <source>
        <dbReference type="SAM" id="SignalP"/>
    </source>
</evidence>
<gene>
    <name evidence="2" type="ORF">GWO12_12290</name>
</gene>
<sequence>MLRTLALTACMLLATTDLAAQAEEGSSQSSPDAAYYDFWPGTWYRIVDGVVDTTSTRFHVVRSVHRAAFEETWRLVIDSATTINARALRAWDPGSERWQYVWISAGGLFQIWEGRKVGEDWYIYHEFEIEGERVLSRQAWIPVGPDRLVRISEHSSDGGQTWHVRFREEYARISN</sequence>
<dbReference type="AlphaFoldDB" id="A0AAE5CBH4"/>
<name>A0AAE5CBH4_9BACT</name>